<evidence type="ECO:0000313" key="3">
    <source>
        <dbReference type="EMBL" id="RNB82791.1"/>
    </source>
</evidence>
<gene>
    <name evidence="3" type="ORF">EDM56_23105</name>
</gene>
<feature type="chain" id="PRO_5017932598" evidence="2">
    <location>
        <begin position="24"/>
        <end position="256"/>
    </location>
</feature>
<sequence>MWKRLLKGMKAALVVSLAVTVLAGCGGQSVSSTYPLESVVDKGGETSRVYRAENKTVPVVAKELADQKTPKEISKEDNDHMFLVYSDEWYHLQKDPKKPEDTLIEVDNQKFVQQNYSSSFLQGYITATVINGLFDLAKSYAGNYRGYGSRDTYKPTVVYHTPTKQEKKAAPPITTSGSGSIIKRSSSADTSSKSSSGSLFKKSDSSSSSGKIIRNSSDSSYSSSSSSKSGSSIFSRPKSNSPPKTSKGFGSLKRRR</sequence>
<dbReference type="Pfam" id="PF14042">
    <property type="entry name" value="DUF4247"/>
    <property type="match status" value="1"/>
</dbReference>
<keyword evidence="4" id="KW-1185">Reference proteome</keyword>
<keyword evidence="2" id="KW-0732">Signal</keyword>
<organism evidence="3 4">
    <name type="scientific">Brevibacillus fluminis</name>
    <dbReference type="NCBI Taxonomy" id="511487"/>
    <lineage>
        <taxon>Bacteria</taxon>
        <taxon>Bacillati</taxon>
        <taxon>Bacillota</taxon>
        <taxon>Bacilli</taxon>
        <taxon>Bacillales</taxon>
        <taxon>Paenibacillaceae</taxon>
        <taxon>Brevibacillus</taxon>
    </lineage>
</organism>
<dbReference type="InterPro" id="IPR025341">
    <property type="entry name" value="DUF4247"/>
</dbReference>
<feature type="compositionally biased region" description="Low complexity" evidence="1">
    <location>
        <begin position="173"/>
        <end position="235"/>
    </location>
</feature>
<feature type="region of interest" description="Disordered" evidence="1">
    <location>
        <begin position="162"/>
        <end position="256"/>
    </location>
</feature>
<dbReference type="EMBL" id="RHHQ01000019">
    <property type="protein sequence ID" value="RNB82791.1"/>
    <property type="molecule type" value="Genomic_DNA"/>
</dbReference>
<reference evidence="3 4" key="1">
    <citation type="submission" date="2018-10" db="EMBL/GenBank/DDBJ databases">
        <title>Phylogenomics of Brevibacillus.</title>
        <authorList>
            <person name="Dunlap C."/>
        </authorList>
    </citation>
    <scope>NUCLEOTIDE SEQUENCE [LARGE SCALE GENOMIC DNA]</scope>
    <source>
        <strain evidence="3 4">JCM 15716</strain>
    </source>
</reference>
<evidence type="ECO:0000313" key="4">
    <source>
        <dbReference type="Proteomes" id="UP000271031"/>
    </source>
</evidence>
<dbReference type="OrthoDB" id="2967172at2"/>
<name>A0A3M8D5D1_9BACL</name>
<accession>A0A3M8D5D1</accession>
<feature type="signal peptide" evidence="2">
    <location>
        <begin position="1"/>
        <end position="23"/>
    </location>
</feature>
<evidence type="ECO:0000256" key="1">
    <source>
        <dbReference type="SAM" id="MobiDB-lite"/>
    </source>
</evidence>
<dbReference type="RefSeq" id="WP_122920288.1">
    <property type="nucleotide sequence ID" value="NZ_RHHQ01000019.1"/>
</dbReference>
<protein>
    <submittedName>
        <fullName evidence="3">DUF4247 domain-containing protein</fullName>
    </submittedName>
</protein>
<comment type="caution">
    <text evidence="3">The sequence shown here is derived from an EMBL/GenBank/DDBJ whole genome shotgun (WGS) entry which is preliminary data.</text>
</comment>
<evidence type="ECO:0000256" key="2">
    <source>
        <dbReference type="SAM" id="SignalP"/>
    </source>
</evidence>
<dbReference type="AlphaFoldDB" id="A0A3M8D5D1"/>
<dbReference type="Proteomes" id="UP000271031">
    <property type="component" value="Unassembled WGS sequence"/>
</dbReference>
<dbReference type="PROSITE" id="PS51257">
    <property type="entry name" value="PROKAR_LIPOPROTEIN"/>
    <property type="match status" value="1"/>
</dbReference>
<proteinExistence type="predicted"/>